<keyword evidence="2" id="KW-1185">Reference proteome</keyword>
<evidence type="ECO:0000313" key="1">
    <source>
        <dbReference type="EMBL" id="KZP24160.1"/>
    </source>
</evidence>
<name>A0A166MNS6_9AGAM</name>
<dbReference type="OrthoDB" id="3229495at2759"/>
<proteinExistence type="predicted"/>
<sequence length="198" mass="21520">MQQVCSSISTRKAELVKAYLVPEEKALYPHKLGQFRHSICESGASGNVGMATSIVRQLEAINHKPSKGEITDKLLMGLHSSFSAVRTTLALRSPEPSIKDIITALKQFEDNELSTSGSAHFDLDPYIKTETTLYAGCMRGSGGEGGGYRAGGDDGFDCGNTKRKDGGYGYLLTINILTDVLMQQPETSLGKRRERTEV</sequence>
<dbReference type="AlphaFoldDB" id="A0A166MNS6"/>
<dbReference type="EMBL" id="KV417528">
    <property type="protein sequence ID" value="KZP24160.1"/>
    <property type="molecule type" value="Genomic_DNA"/>
</dbReference>
<reference evidence="1 2" key="1">
    <citation type="journal article" date="2016" name="Mol. Biol. Evol.">
        <title>Comparative Genomics of Early-Diverging Mushroom-Forming Fungi Provides Insights into the Origins of Lignocellulose Decay Capabilities.</title>
        <authorList>
            <person name="Nagy L.G."/>
            <person name="Riley R."/>
            <person name="Tritt A."/>
            <person name="Adam C."/>
            <person name="Daum C."/>
            <person name="Floudas D."/>
            <person name="Sun H."/>
            <person name="Yadav J.S."/>
            <person name="Pangilinan J."/>
            <person name="Larsson K.H."/>
            <person name="Matsuura K."/>
            <person name="Barry K."/>
            <person name="Labutti K."/>
            <person name="Kuo R."/>
            <person name="Ohm R.A."/>
            <person name="Bhattacharya S.S."/>
            <person name="Shirouzu T."/>
            <person name="Yoshinaga Y."/>
            <person name="Martin F.M."/>
            <person name="Grigoriev I.V."/>
            <person name="Hibbett D.S."/>
        </authorList>
    </citation>
    <scope>NUCLEOTIDE SEQUENCE [LARGE SCALE GENOMIC DNA]</scope>
    <source>
        <strain evidence="1 2">CBS 109695</strain>
    </source>
</reference>
<gene>
    <name evidence="1" type="ORF">FIBSPDRAFT_889113</name>
</gene>
<protein>
    <submittedName>
        <fullName evidence="1">Uncharacterized protein</fullName>
    </submittedName>
</protein>
<evidence type="ECO:0000313" key="2">
    <source>
        <dbReference type="Proteomes" id="UP000076532"/>
    </source>
</evidence>
<accession>A0A166MNS6</accession>
<organism evidence="1 2">
    <name type="scientific">Athelia psychrophila</name>
    <dbReference type="NCBI Taxonomy" id="1759441"/>
    <lineage>
        <taxon>Eukaryota</taxon>
        <taxon>Fungi</taxon>
        <taxon>Dikarya</taxon>
        <taxon>Basidiomycota</taxon>
        <taxon>Agaricomycotina</taxon>
        <taxon>Agaricomycetes</taxon>
        <taxon>Agaricomycetidae</taxon>
        <taxon>Atheliales</taxon>
        <taxon>Atheliaceae</taxon>
        <taxon>Athelia</taxon>
    </lineage>
</organism>
<dbReference type="Proteomes" id="UP000076532">
    <property type="component" value="Unassembled WGS sequence"/>
</dbReference>